<dbReference type="SUPFAM" id="SSF51261">
    <property type="entry name" value="Duplicated hybrid motif"/>
    <property type="match status" value="1"/>
</dbReference>
<feature type="domain" description="M23ase beta-sheet core" evidence="2">
    <location>
        <begin position="56"/>
        <end position="122"/>
    </location>
</feature>
<dbReference type="AlphaFoldDB" id="A0A1D7QQ88"/>
<sequence>MKAKFLFLSLVFLTGLAQAQQIFSNNKYPLVDFRSPLDIVPPALAGSFGELRPNHFHSGMDYRTNQREGYPVYAIADGYISRLRVQNSGFGLALYINHPNGYTSVYGHLQRFNPKITQQVKTIQYQKKSYEIDEFPNSLQIPVRKGDVIAYTGNTGSSGGPHLHFEIRDTKTEATINPQLFGFDIPDNIPPVIYSMYVYRLNKKTFNEFTPKQYFQVVGGAGNYKLNKVNTINLSGEAGFGIITTDKHNGASGTNGVYSIELELDGKIVFTSSLEKFKFENSKAINAHIDYPTFINTRKSIQKSFVDPGNPLTIYNNLVNNGRIDFSDGKLHQLRYIITDSKGNKSILPFNVQADNKSIISTPEQAPGTLYSYANQNEFNNAEVKVIFPKGTLYNDLNFHYKILPRPAANAYSAVHQIHNNLTPLHTGFEIWIKADSSLSKYKEKALIVNTGRSSQGGYFENGYVKAKPRNFGAFFIAIDTLPPTLTPINISDGKNMAGISKMSFKLRDNLSGVKSFNGFVDGKWILMEFDTKSASLWHTFDDRTAPGKHTLEVIVTDMKDNNRNYSITFYK</sequence>
<evidence type="ECO:0000259" key="2">
    <source>
        <dbReference type="Pfam" id="PF01551"/>
    </source>
</evidence>
<dbReference type="Proteomes" id="UP000094313">
    <property type="component" value="Chromosome"/>
</dbReference>
<reference evidence="3 4" key="1">
    <citation type="submission" date="2016-08" db="EMBL/GenBank/DDBJ databases">
        <authorList>
            <person name="Seilhamer J.J."/>
        </authorList>
    </citation>
    <scope>NUCLEOTIDE SEQUENCE [LARGE SCALE GENOMIC DNA]</scope>
    <source>
        <strain evidence="3 4">DX4</strain>
    </source>
</reference>
<feature type="domain" description="M23ase beta-sheet core" evidence="2">
    <location>
        <begin position="143"/>
        <end position="172"/>
    </location>
</feature>
<dbReference type="KEGG" id="psty:BFS30_13910"/>
<evidence type="ECO:0000256" key="1">
    <source>
        <dbReference type="SAM" id="SignalP"/>
    </source>
</evidence>
<dbReference type="InterPro" id="IPR011055">
    <property type="entry name" value="Dup_hybrid_motif"/>
</dbReference>
<dbReference type="InterPro" id="IPR016047">
    <property type="entry name" value="M23ase_b-sheet_dom"/>
</dbReference>
<feature type="signal peptide" evidence="1">
    <location>
        <begin position="1"/>
        <end position="19"/>
    </location>
</feature>
<name>A0A1D7QQ88_9SPHI</name>
<dbReference type="InterPro" id="IPR050570">
    <property type="entry name" value="Cell_wall_metabolism_enzyme"/>
</dbReference>
<dbReference type="EMBL" id="CP017141">
    <property type="protein sequence ID" value="AOM80785.1"/>
    <property type="molecule type" value="Genomic_DNA"/>
</dbReference>
<dbReference type="Pfam" id="PF01551">
    <property type="entry name" value="Peptidase_M23"/>
    <property type="match status" value="2"/>
</dbReference>
<evidence type="ECO:0000313" key="3">
    <source>
        <dbReference type="EMBL" id="AOM80785.1"/>
    </source>
</evidence>
<evidence type="ECO:0000313" key="4">
    <source>
        <dbReference type="Proteomes" id="UP000094313"/>
    </source>
</evidence>
<feature type="chain" id="PRO_5009098995" evidence="1">
    <location>
        <begin position="20"/>
        <end position="572"/>
    </location>
</feature>
<organism evidence="3 4">
    <name type="scientific">Pedobacter steynii</name>
    <dbReference type="NCBI Taxonomy" id="430522"/>
    <lineage>
        <taxon>Bacteria</taxon>
        <taxon>Pseudomonadati</taxon>
        <taxon>Bacteroidota</taxon>
        <taxon>Sphingobacteriia</taxon>
        <taxon>Sphingobacteriales</taxon>
        <taxon>Sphingobacteriaceae</taxon>
        <taxon>Pedobacter</taxon>
    </lineage>
</organism>
<dbReference type="Gene3D" id="2.70.70.10">
    <property type="entry name" value="Glucose Permease (Domain IIA)"/>
    <property type="match status" value="1"/>
</dbReference>
<keyword evidence="4" id="KW-1185">Reference proteome</keyword>
<keyword evidence="1" id="KW-0732">Signal</keyword>
<gene>
    <name evidence="3" type="ORF">BFS30_13910</name>
</gene>
<protein>
    <submittedName>
        <fullName evidence="3">Peptidase M23</fullName>
    </submittedName>
</protein>
<accession>A0A1D7QQ88</accession>
<dbReference type="GO" id="GO:0004222">
    <property type="term" value="F:metalloendopeptidase activity"/>
    <property type="evidence" value="ECO:0007669"/>
    <property type="project" value="TreeGrafter"/>
</dbReference>
<proteinExistence type="predicted"/>
<dbReference type="PANTHER" id="PTHR21666:SF285">
    <property type="entry name" value="M23 FAMILY METALLOPEPTIDASE"/>
    <property type="match status" value="1"/>
</dbReference>
<dbReference type="PANTHER" id="PTHR21666">
    <property type="entry name" value="PEPTIDASE-RELATED"/>
    <property type="match status" value="1"/>
</dbReference>
<dbReference type="CDD" id="cd12797">
    <property type="entry name" value="M23_peptidase"/>
    <property type="match status" value="1"/>
</dbReference>